<dbReference type="InterPro" id="IPR005531">
    <property type="entry name" value="Asp23"/>
</dbReference>
<name>A0ABY6P337_9NOCA</name>
<comment type="similarity">
    <text evidence="1">Belongs to the asp23 family.</text>
</comment>
<organism evidence="2 3">
    <name type="scientific">Rhodococcus antarcticus</name>
    <dbReference type="NCBI Taxonomy" id="2987751"/>
    <lineage>
        <taxon>Bacteria</taxon>
        <taxon>Bacillati</taxon>
        <taxon>Actinomycetota</taxon>
        <taxon>Actinomycetes</taxon>
        <taxon>Mycobacteriales</taxon>
        <taxon>Nocardiaceae</taxon>
        <taxon>Rhodococcus</taxon>
    </lineage>
</organism>
<gene>
    <name evidence="2" type="ORF">RHODO2019_06390</name>
</gene>
<proteinExistence type="inferred from homology"/>
<dbReference type="Pfam" id="PF03780">
    <property type="entry name" value="Asp23"/>
    <property type="match status" value="1"/>
</dbReference>
<evidence type="ECO:0000313" key="3">
    <source>
        <dbReference type="Proteomes" id="UP001164965"/>
    </source>
</evidence>
<dbReference type="EMBL" id="CP110615">
    <property type="protein sequence ID" value="UZJ26057.1"/>
    <property type="molecule type" value="Genomic_DNA"/>
</dbReference>
<keyword evidence="3" id="KW-1185">Reference proteome</keyword>
<evidence type="ECO:0000313" key="2">
    <source>
        <dbReference type="EMBL" id="UZJ26057.1"/>
    </source>
</evidence>
<sequence length="130" mass="13791">MAELTDTADALARREPGQRGSLVVKDKVIDRIAVVAATSIPGVQRHTSGLDRVTGRGLPRTDVTVAGGHIRARIDIAVTWPQSLPTVAAAVRDAVTERLTTLVGFTVDAIDVGITTIVPAEQPHQGRRVQ</sequence>
<reference evidence="2" key="1">
    <citation type="submission" date="2022-10" db="EMBL/GenBank/DDBJ databases">
        <title>Rhodococcus sp.75.</title>
        <authorList>
            <person name="Sun M."/>
        </authorList>
    </citation>
    <scope>NUCLEOTIDE SEQUENCE</scope>
    <source>
        <strain evidence="2">75</strain>
    </source>
</reference>
<accession>A0ABY6P337</accession>
<evidence type="ECO:0000256" key="1">
    <source>
        <dbReference type="ARBA" id="ARBA00005721"/>
    </source>
</evidence>
<dbReference type="RefSeq" id="WP_265384161.1">
    <property type="nucleotide sequence ID" value="NZ_CP110615.1"/>
</dbReference>
<protein>
    <submittedName>
        <fullName evidence="2">Asp23/Gls24 family envelope stress response protein</fullName>
    </submittedName>
</protein>
<dbReference type="Proteomes" id="UP001164965">
    <property type="component" value="Chromosome"/>
</dbReference>